<dbReference type="AlphaFoldDB" id="K1PG18"/>
<evidence type="ECO:0000313" key="1">
    <source>
        <dbReference type="EMBL" id="EKC20518.1"/>
    </source>
</evidence>
<dbReference type="EMBL" id="JH817190">
    <property type="protein sequence ID" value="EKC20518.1"/>
    <property type="molecule type" value="Genomic_DNA"/>
</dbReference>
<dbReference type="InterPro" id="IPR032675">
    <property type="entry name" value="LRR_dom_sf"/>
</dbReference>
<accession>K1PG18</accession>
<reference evidence="1" key="1">
    <citation type="journal article" date="2012" name="Nature">
        <title>The oyster genome reveals stress adaptation and complexity of shell formation.</title>
        <authorList>
            <person name="Zhang G."/>
            <person name="Fang X."/>
            <person name="Guo X."/>
            <person name="Li L."/>
            <person name="Luo R."/>
            <person name="Xu F."/>
            <person name="Yang P."/>
            <person name="Zhang L."/>
            <person name="Wang X."/>
            <person name="Qi H."/>
            <person name="Xiong Z."/>
            <person name="Que H."/>
            <person name="Xie Y."/>
            <person name="Holland P.W."/>
            <person name="Paps J."/>
            <person name="Zhu Y."/>
            <person name="Wu F."/>
            <person name="Chen Y."/>
            <person name="Wang J."/>
            <person name="Peng C."/>
            <person name="Meng J."/>
            <person name="Yang L."/>
            <person name="Liu J."/>
            <person name="Wen B."/>
            <person name="Zhang N."/>
            <person name="Huang Z."/>
            <person name="Zhu Q."/>
            <person name="Feng Y."/>
            <person name="Mount A."/>
            <person name="Hedgecock D."/>
            <person name="Xu Z."/>
            <person name="Liu Y."/>
            <person name="Domazet-Loso T."/>
            <person name="Du Y."/>
            <person name="Sun X."/>
            <person name="Zhang S."/>
            <person name="Liu B."/>
            <person name="Cheng P."/>
            <person name="Jiang X."/>
            <person name="Li J."/>
            <person name="Fan D."/>
            <person name="Wang W."/>
            <person name="Fu W."/>
            <person name="Wang T."/>
            <person name="Wang B."/>
            <person name="Zhang J."/>
            <person name="Peng Z."/>
            <person name="Li Y."/>
            <person name="Li N."/>
            <person name="Wang J."/>
            <person name="Chen M."/>
            <person name="He Y."/>
            <person name="Tan F."/>
            <person name="Song X."/>
            <person name="Zheng Q."/>
            <person name="Huang R."/>
            <person name="Yang H."/>
            <person name="Du X."/>
            <person name="Chen L."/>
            <person name="Yang M."/>
            <person name="Gaffney P.M."/>
            <person name="Wang S."/>
            <person name="Luo L."/>
            <person name="She Z."/>
            <person name="Ming Y."/>
            <person name="Huang W."/>
            <person name="Zhang S."/>
            <person name="Huang B."/>
            <person name="Zhang Y."/>
            <person name="Qu T."/>
            <person name="Ni P."/>
            <person name="Miao G."/>
            <person name="Wang J."/>
            <person name="Wang Q."/>
            <person name="Steinberg C.E."/>
            <person name="Wang H."/>
            <person name="Li N."/>
            <person name="Qian L."/>
            <person name="Zhang G."/>
            <person name="Li Y."/>
            <person name="Yang H."/>
            <person name="Liu X."/>
            <person name="Wang J."/>
            <person name="Yin Y."/>
            <person name="Wang J."/>
        </authorList>
    </citation>
    <scope>NUCLEOTIDE SEQUENCE [LARGE SCALE GENOMIC DNA]</scope>
    <source>
        <strain evidence="1">05x7-T-G4-1.051#20</strain>
    </source>
</reference>
<dbReference type="HOGENOM" id="CLU_1058650_0_0_1"/>
<gene>
    <name evidence="1" type="ORF">CGI_10005882</name>
</gene>
<proteinExistence type="predicted"/>
<name>K1PG18_MAGGI</name>
<dbReference type="SUPFAM" id="SSF52058">
    <property type="entry name" value="L domain-like"/>
    <property type="match status" value="1"/>
</dbReference>
<sequence>MNRTQILFLAFVLVYESVHPKPCERNEKPSAGCTCTKYKGKQYYVTIKCVNKGESPRRDTIPSMPNNTYQLIIQGFRFINLTMKTFGNLRRLSSLQVLNLLDNNIITISHDALSELKHLKELEISNEIQVNRREISEMLSYITRNITFIRFSHNAWDQPPDFAGLWNATLRNLTLHFYAISQYNSGGPAIINWSTDDDKRGCSTADLHNNSVYNKPSNIDAADDKNITSRDAANNKNTTFLDAVNVTISRDQFGTFLHLLFYL</sequence>
<dbReference type="InParanoid" id="K1PG18"/>
<protein>
    <submittedName>
        <fullName evidence="1">Uncharacterized protein</fullName>
    </submittedName>
</protein>
<dbReference type="Gene3D" id="3.80.10.10">
    <property type="entry name" value="Ribonuclease Inhibitor"/>
    <property type="match status" value="1"/>
</dbReference>
<organism evidence="1">
    <name type="scientific">Magallana gigas</name>
    <name type="common">Pacific oyster</name>
    <name type="synonym">Crassostrea gigas</name>
    <dbReference type="NCBI Taxonomy" id="29159"/>
    <lineage>
        <taxon>Eukaryota</taxon>
        <taxon>Metazoa</taxon>
        <taxon>Spiralia</taxon>
        <taxon>Lophotrochozoa</taxon>
        <taxon>Mollusca</taxon>
        <taxon>Bivalvia</taxon>
        <taxon>Autobranchia</taxon>
        <taxon>Pteriomorphia</taxon>
        <taxon>Ostreida</taxon>
        <taxon>Ostreoidea</taxon>
        <taxon>Ostreidae</taxon>
        <taxon>Magallana</taxon>
    </lineage>
</organism>